<gene>
    <name evidence="1" type="ORF">CLSA_c26120</name>
</gene>
<sequence length="43" mass="4775">MLLEVRYLENSNGNVNERVSPGNNSVIFISLENIINLSSILKA</sequence>
<dbReference type="HOGENOM" id="CLU_3231893_0_0_9"/>
<dbReference type="Proteomes" id="UP000017118">
    <property type="component" value="Chromosome"/>
</dbReference>
<name>U5MST5_CLOSA</name>
<protein>
    <submittedName>
        <fullName evidence="1">Uncharacterized protein</fullName>
    </submittedName>
</protein>
<organism evidence="1 2">
    <name type="scientific">Clostridium saccharobutylicum DSM 13864</name>
    <dbReference type="NCBI Taxonomy" id="1345695"/>
    <lineage>
        <taxon>Bacteria</taxon>
        <taxon>Bacillati</taxon>
        <taxon>Bacillota</taxon>
        <taxon>Clostridia</taxon>
        <taxon>Eubacteriales</taxon>
        <taxon>Clostridiaceae</taxon>
        <taxon>Clostridium</taxon>
    </lineage>
</organism>
<evidence type="ECO:0000313" key="1">
    <source>
        <dbReference type="EMBL" id="AGX43583.1"/>
    </source>
</evidence>
<dbReference type="AlphaFoldDB" id="U5MST5"/>
<keyword evidence="2" id="KW-1185">Reference proteome</keyword>
<dbReference type="PATRIC" id="fig|1345695.3.peg.2590"/>
<proteinExistence type="predicted"/>
<dbReference type="EMBL" id="CP006721">
    <property type="protein sequence ID" value="AGX43583.1"/>
    <property type="molecule type" value="Genomic_DNA"/>
</dbReference>
<evidence type="ECO:0000313" key="2">
    <source>
        <dbReference type="Proteomes" id="UP000017118"/>
    </source>
</evidence>
<dbReference type="KEGG" id="csb:CLSA_c26120"/>
<reference evidence="1 2" key="1">
    <citation type="journal article" date="2013" name="Genome Announc.">
        <title>Complete Genome Sequence of the Solvent Producer Clostridium saccharobutylicum NCP262 (DSM 13864).</title>
        <authorList>
            <person name="Poehlein A."/>
            <person name="Hartwich K."/>
            <person name="Krabben P."/>
            <person name="Ehrenreich A."/>
            <person name="Liebl W."/>
            <person name="Durre P."/>
            <person name="Gottschalk G."/>
            <person name="Daniel R."/>
        </authorList>
    </citation>
    <scope>NUCLEOTIDE SEQUENCE [LARGE SCALE GENOMIC DNA]</scope>
    <source>
        <strain evidence="1">DSM 13864</strain>
    </source>
</reference>
<accession>U5MST5</accession>